<evidence type="ECO:0000313" key="2">
    <source>
        <dbReference type="EMBL" id="MFC7360768.1"/>
    </source>
</evidence>
<feature type="signal peptide" evidence="1">
    <location>
        <begin position="1"/>
        <end position="26"/>
    </location>
</feature>
<dbReference type="InterPro" id="IPR042001">
    <property type="entry name" value="Sortase_F"/>
</dbReference>
<feature type="chain" id="PRO_5046046772" evidence="1">
    <location>
        <begin position="27"/>
        <end position="229"/>
    </location>
</feature>
<sequence length="229" mass="23566">MTPAGRLFRSIRVALVPAVVLGVALAASGTAPSVASAQVGAAERGVPCAEVDSGFRPTTLSVAGVVGSTKVLAQGQDQHGVPRPPPLTERGKWQLAWDKAAGVRPGDAEGVVRLTAHTYPRGGSHVPALGNLLLARLRAGAQLELSGAGGERLCYRVARRVQVPADGSVSGFYATTGPPRVAILVCSGRRRGPGDWSHRTIWYAVPDPHSALSGSRGSRGLGSLPSLHG</sequence>
<comment type="caution">
    <text evidence="2">The sequence shown here is derived from an EMBL/GenBank/DDBJ whole genome shotgun (WGS) entry which is preliminary data.</text>
</comment>
<keyword evidence="1" id="KW-0732">Signal</keyword>
<proteinExistence type="predicted"/>
<keyword evidence="3" id="KW-1185">Reference proteome</keyword>
<name>A0ABW2N1D8_9ACTN</name>
<organism evidence="2 3">
    <name type="scientific">Nocardioides astragali</name>
    <dbReference type="NCBI Taxonomy" id="1776736"/>
    <lineage>
        <taxon>Bacteria</taxon>
        <taxon>Bacillati</taxon>
        <taxon>Actinomycetota</taxon>
        <taxon>Actinomycetes</taxon>
        <taxon>Propionibacteriales</taxon>
        <taxon>Nocardioidaceae</taxon>
        <taxon>Nocardioides</taxon>
    </lineage>
</organism>
<dbReference type="Proteomes" id="UP001596524">
    <property type="component" value="Unassembled WGS sequence"/>
</dbReference>
<dbReference type="CDD" id="cd05829">
    <property type="entry name" value="Sortase_F"/>
    <property type="match status" value="1"/>
</dbReference>
<evidence type="ECO:0000313" key="3">
    <source>
        <dbReference type="Proteomes" id="UP001596524"/>
    </source>
</evidence>
<dbReference type="EMBL" id="JBHTCH010000014">
    <property type="protein sequence ID" value="MFC7360768.1"/>
    <property type="molecule type" value="Genomic_DNA"/>
</dbReference>
<protein>
    <submittedName>
        <fullName evidence="2">Class F sortase</fullName>
    </submittedName>
</protein>
<dbReference type="RefSeq" id="WP_255888704.1">
    <property type="nucleotide sequence ID" value="NZ_JAFMZM010000001.1"/>
</dbReference>
<accession>A0ABW2N1D8</accession>
<evidence type="ECO:0000256" key="1">
    <source>
        <dbReference type="SAM" id="SignalP"/>
    </source>
</evidence>
<gene>
    <name evidence="2" type="ORF">ACFQO6_10845</name>
</gene>
<reference evidence="3" key="1">
    <citation type="journal article" date="2019" name="Int. J. Syst. Evol. Microbiol.">
        <title>The Global Catalogue of Microorganisms (GCM) 10K type strain sequencing project: providing services to taxonomists for standard genome sequencing and annotation.</title>
        <authorList>
            <consortium name="The Broad Institute Genomics Platform"/>
            <consortium name="The Broad Institute Genome Sequencing Center for Infectious Disease"/>
            <person name="Wu L."/>
            <person name="Ma J."/>
        </authorList>
    </citation>
    <scope>NUCLEOTIDE SEQUENCE [LARGE SCALE GENOMIC DNA]</scope>
    <source>
        <strain evidence="3">FCH27</strain>
    </source>
</reference>